<dbReference type="Proteomes" id="UP000476332">
    <property type="component" value="Unassembled WGS sequence"/>
</dbReference>
<sequence>MRTYKVNGMHCGGCGRSASKALKQHFGEDAEVEVDVEAGEVRVADLADPQVVSFILNGAGYPVQQVSD</sequence>
<dbReference type="Pfam" id="PF00403">
    <property type="entry name" value="HMA"/>
    <property type="match status" value="1"/>
</dbReference>
<dbReference type="Gene3D" id="3.30.70.100">
    <property type="match status" value="1"/>
</dbReference>
<comment type="caution">
    <text evidence="2">The sequence shown here is derived from an EMBL/GenBank/DDBJ whole genome shotgun (WGS) entry which is preliminary data.</text>
</comment>
<reference evidence="2 3" key="1">
    <citation type="submission" date="2020-01" db="EMBL/GenBank/DDBJ databases">
        <title>Genomes of bacteria type strains.</title>
        <authorList>
            <person name="Chen J."/>
            <person name="Zhu S."/>
            <person name="Chen J."/>
        </authorList>
    </citation>
    <scope>NUCLEOTIDE SEQUENCE [LARGE SCALE GENOMIC DNA]</scope>
    <source>
        <strain evidence="2 3">KCTC 52919</strain>
    </source>
</reference>
<feature type="domain" description="HMA" evidence="1">
    <location>
        <begin position="1"/>
        <end position="64"/>
    </location>
</feature>
<accession>A0A6L9MND3</accession>
<dbReference type="SUPFAM" id="SSF55008">
    <property type="entry name" value="HMA, heavy metal-associated domain"/>
    <property type="match status" value="1"/>
</dbReference>
<dbReference type="InterPro" id="IPR036163">
    <property type="entry name" value="HMA_dom_sf"/>
</dbReference>
<dbReference type="InterPro" id="IPR006121">
    <property type="entry name" value="HMA_dom"/>
</dbReference>
<keyword evidence="3" id="KW-1185">Reference proteome</keyword>
<name>A0A6L9MND3_9HYPH</name>
<proteinExistence type="predicted"/>
<protein>
    <recommendedName>
        <fullName evidence="1">HMA domain-containing protein</fullName>
    </recommendedName>
</protein>
<evidence type="ECO:0000313" key="3">
    <source>
        <dbReference type="Proteomes" id="UP000476332"/>
    </source>
</evidence>
<organism evidence="2 3">
    <name type="scientific">Aurantimonas aggregata</name>
    <dbReference type="NCBI Taxonomy" id="2047720"/>
    <lineage>
        <taxon>Bacteria</taxon>
        <taxon>Pseudomonadati</taxon>
        <taxon>Pseudomonadota</taxon>
        <taxon>Alphaproteobacteria</taxon>
        <taxon>Hyphomicrobiales</taxon>
        <taxon>Aurantimonadaceae</taxon>
        <taxon>Aurantimonas</taxon>
    </lineage>
</organism>
<dbReference type="GO" id="GO:0046872">
    <property type="term" value="F:metal ion binding"/>
    <property type="evidence" value="ECO:0007669"/>
    <property type="project" value="InterPro"/>
</dbReference>
<dbReference type="AlphaFoldDB" id="A0A6L9MND3"/>
<dbReference type="CDD" id="cd00371">
    <property type="entry name" value="HMA"/>
    <property type="match status" value="1"/>
</dbReference>
<dbReference type="PROSITE" id="PS50846">
    <property type="entry name" value="HMA_2"/>
    <property type="match status" value="1"/>
</dbReference>
<evidence type="ECO:0000259" key="1">
    <source>
        <dbReference type="PROSITE" id="PS50846"/>
    </source>
</evidence>
<dbReference type="RefSeq" id="WP_163046178.1">
    <property type="nucleotide sequence ID" value="NZ_JAAAMJ010000037.1"/>
</dbReference>
<gene>
    <name evidence="2" type="ORF">GTW51_21965</name>
</gene>
<dbReference type="EMBL" id="JAAAMJ010000037">
    <property type="protein sequence ID" value="NDV89333.1"/>
    <property type="molecule type" value="Genomic_DNA"/>
</dbReference>
<evidence type="ECO:0000313" key="2">
    <source>
        <dbReference type="EMBL" id="NDV89333.1"/>
    </source>
</evidence>